<feature type="domain" description="SnoaL-like" evidence="1">
    <location>
        <begin position="68"/>
        <end position="179"/>
    </location>
</feature>
<evidence type="ECO:0000313" key="2">
    <source>
        <dbReference type="EMBL" id="ABI67326.1"/>
    </source>
</evidence>
<dbReference type="EMBL" id="CP000449">
    <property type="protein sequence ID" value="ABI67326.1"/>
    <property type="molecule type" value="Genomic_DNA"/>
</dbReference>
<dbReference type="InterPro" id="IPR037401">
    <property type="entry name" value="SnoaL-like"/>
</dbReference>
<dbReference type="KEGG" id="mmr:Mmar10_3045"/>
<evidence type="ECO:0000313" key="3">
    <source>
        <dbReference type="Proteomes" id="UP000001964"/>
    </source>
</evidence>
<proteinExistence type="predicted"/>
<dbReference type="Proteomes" id="UP000001964">
    <property type="component" value="Chromosome"/>
</dbReference>
<dbReference type="Pfam" id="PF12680">
    <property type="entry name" value="SnoaL_2"/>
    <property type="match status" value="1"/>
</dbReference>
<dbReference type="HOGENOM" id="CLU_1394890_0_0_5"/>
<organism evidence="2 3">
    <name type="scientific">Maricaulis maris (strain MCS10)</name>
    <name type="common">Caulobacter maris</name>
    <dbReference type="NCBI Taxonomy" id="394221"/>
    <lineage>
        <taxon>Bacteria</taxon>
        <taxon>Pseudomonadati</taxon>
        <taxon>Pseudomonadota</taxon>
        <taxon>Alphaproteobacteria</taxon>
        <taxon>Maricaulales</taxon>
        <taxon>Maricaulaceae</taxon>
        <taxon>Maricaulis</taxon>
    </lineage>
</organism>
<gene>
    <name evidence="2" type="ordered locus">Mmar10_3045</name>
</gene>
<dbReference type="SUPFAM" id="SSF54427">
    <property type="entry name" value="NTF2-like"/>
    <property type="match status" value="1"/>
</dbReference>
<dbReference type="eggNOG" id="COG3631">
    <property type="taxonomic scope" value="Bacteria"/>
</dbReference>
<protein>
    <recommendedName>
        <fullName evidence="1">SnoaL-like domain-containing protein</fullName>
    </recommendedName>
</protein>
<keyword evidence="3" id="KW-1185">Reference proteome</keyword>
<dbReference type="InterPro" id="IPR032710">
    <property type="entry name" value="NTF2-like_dom_sf"/>
</dbReference>
<dbReference type="AlphaFoldDB" id="Q0AK67"/>
<dbReference type="OrthoDB" id="1115105at2"/>
<dbReference type="Gene3D" id="3.10.450.50">
    <property type="match status" value="1"/>
</dbReference>
<evidence type="ECO:0000259" key="1">
    <source>
        <dbReference type="Pfam" id="PF12680"/>
    </source>
</evidence>
<accession>Q0AK67</accession>
<dbReference type="STRING" id="394221.Mmar10_3045"/>
<name>Q0AK67_MARMM</name>
<sequence length="195" mass="20994">MKPGAFTRAVGTAQLAGMRGVPDIAFPNFRAGPIMFRLLFAVVLLSVGITPVTSAQPASVDLAPRALAEAWLDAYARQDFDRMRSLMTADTVFVDPTSFEIAAVTQPIDWRGPEAITAGIAAWGMDHAVYTVDRSYEASGNVVFSGHIDVVYGDGASSQTFRYPITTIIRVADGHVVEHRDYTDFAGALRIAAPD</sequence>
<reference evidence="2 3" key="1">
    <citation type="submission" date="2006-08" db="EMBL/GenBank/DDBJ databases">
        <title>Complete sequence of Maricaulis maris MCS10.</title>
        <authorList>
            <consortium name="US DOE Joint Genome Institute"/>
            <person name="Copeland A."/>
            <person name="Lucas S."/>
            <person name="Lapidus A."/>
            <person name="Barry K."/>
            <person name="Detter J.C."/>
            <person name="Glavina del Rio T."/>
            <person name="Hammon N."/>
            <person name="Israni S."/>
            <person name="Dalin E."/>
            <person name="Tice H."/>
            <person name="Pitluck S."/>
            <person name="Saunders E."/>
            <person name="Brettin T."/>
            <person name="Bruce D."/>
            <person name="Han C."/>
            <person name="Tapia R."/>
            <person name="Gilna P."/>
            <person name="Schmutz J."/>
            <person name="Larimer F."/>
            <person name="Land M."/>
            <person name="Hauser L."/>
            <person name="Kyrpides N."/>
            <person name="Mikhailova N."/>
            <person name="Viollier P."/>
            <person name="Stephens C."/>
            <person name="Richardson P."/>
        </authorList>
    </citation>
    <scope>NUCLEOTIDE SEQUENCE [LARGE SCALE GENOMIC DNA]</scope>
    <source>
        <strain evidence="2 3">MCS10</strain>
    </source>
</reference>